<feature type="domain" description="GH16" evidence="1">
    <location>
        <begin position="126"/>
        <end position="186"/>
    </location>
</feature>
<dbReference type="EMBL" id="JASCZI010212526">
    <property type="protein sequence ID" value="MED6199688.1"/>
    <property type="molecule type" value="Genomic_DNA"/>
</dbReference>
<accession>A0ABU6XTB4</accession>
<evidence type="ECO:0000259" key="1">
    <source>
        <dbReference type="Pfam" id="PF00722"/>
    </source>
</evidence>
<gene>
    <name evidence="2" type="ORF">PIB30_078300</name>
</gene>
<keyword evidence="3" id="KW-1185">Reference proteome</keyword>
<proteinExistence type="predicted"/>
<dbReference type="Gene3D" id="2.60.120.200">
    <property type="match status" value="1"/>
</dbReference>
<evidence type="ECO:0000313" key="3">
    <source>
        <dbReference type="Proteomes" id="UP001341840"/>
    </source>
</evidence>
<dbReference type="InterPro" id="IPR000757">
    <property type="entry name" value="Beta-glucanase-like"/>
</dbReference>
<name>A0ABU6XTB4_9FABA</name>
<dbReference type="InterPro" id="IPR013320">
    <property type="entry name" value="ConA-like_dom_sf"/>
</dbReference>
<reference evidence="2 3" key="1">
    <citation type="journal article" date="2023" name="Plants (Basel)">
        <title>Bridging the Gap: Combining Genomics and Transcriptomics Approaches to Understand Stylosanthes scabra, an Orphan Legume from the Brazilian Caatinga.</title>
        <authorList>
            <person name="Ferreira-Neto J.R.C."/>
            <person name="da Silva M.D."/>
            <person name="Binneck E."/>
            <person name="de Melo N.F."/>
            <person name="da Silva R.H."/>
            <person name="de Melo A.L.T.M."/>
            <person name="Pandolfi V."/>
            <person name="Bustamante F.O."/>
            <person name="Brasileiro-Vidal A.C."/>
            <person name="Benko-Iseppon A.M."/>
        </authorList>
    </citation>
    <scope>NUCLEOTIDE SEQUENCE [LARGE SCALE GENOMIC DNA]</scope>
    <source>
        <tissue evidence="2">Leaves</tissue>
    </source>
</reference>
<dbReference type="SUPFAM" id="SSF49899">
    <property type="entry name" value="Concanavalin A-like lectins/glucanases"/>
    <property type="match status" value="1"/>
</dbReference>
<evidence type="ECO:0000313" key="2">
    <source>
        <dbReference type="EMBL" id="MED6199688.1"/>
    </source>
</evidence>
<dbReference type="Pfam" id="PF00722">
    <property type="entry name" value="Glyco_hydro_16"/>
    <property type="match status" value="1"/>
</dbReference>
<organism evidence="2 3">
    <name type="scientific">Stylosanthes scabra</name>
    <dbReference type="NCBI Taxonomy" id="79078"/>
    <lineage>
        <taxon>Eukaryota</taxon>
        <taxon>Viridiplantae</taxon>
        <taxon>Streptophyta</taxon>
        <taxon>Embryophyta</taxon>
        <taxon>Tracheophyta</taxon>
        <taxon>Spermatophyta</taxon>
        <taxon>Magnoliopsida</taxon>
        <taxon>eudicotyledons</taxon>
        <taxon>Gunneridae</taxon>
        <taxon>Pentapetalae</taxon>
        <taxon>rosids</taxon>
        <taxon>fabids</taxon>
        <taxon>Fabales</taxon>
        <taxon>Fabaceae</taxon>
        <taxon>Papilionoideae</taxon>
        <taxon>50 kb inversion clade</taxon>
        <taxon>dalbergioids sensu lato</taxon>
        <taxon>Dalbergieae</taxon>
        <taxon>Pterocarpus clade</taxon>
        <taxon>Stylosanthes</taxon>
    </lineage>
</organism>
<sequence>MLAANPPLIPLVTSKLKLRADTSSLFRPTATLISIAPFSHPHIHPAPQPPLPPPISPLPPSISTTARRRRHLLSPSHSHFPHYRGEAPSSLLSSLPELLCLSLSKSPRPLRPQPSAVVVQPKDDSNNGLSRSIRIDSLFNNEAHPGFHDEVDIEFLGTTFGKSYTLQTNVYFKGSGDGKIIGREMKFQL</sequence>
<comment type="caution">
    <text evidence="2">The sequence shown here is derived from an EMBL/GenBank/DDBJ whole genome shotgun (WGS) entry which is preliminary data.</text>
</comment>
<protein>
    <recommendedName>
        <fullName evidence="1">GH16 domain-containing protein</fullName>
    </recommendedName>
</protein>
<dbReference type="Proteomes" id="UP001341840">
    <property type="component" value="Unassembled WGS sequence"/>
</dbReference>